<dbReference type="Gene3D" id="1.20.1530.20">
    <property type="match status" value="1"/>
</dbReference>
<dbReference type="Pfam" id="PF00999">
    <property type="entry name" value="Na_H_Exchanger"/>
    <property type="match status" value="1"/>
</dbReference>
<feature type="transmembrane region" description="Helical" evidence="10">
    <location>
        <begin position="368"/>
        <end position="385"/>
    </location>
</feature>
<proteinExistence type="predicted"/>
<dbReference type="GO" id="GO:0008324">
    <property type="term" value="F:monoatomic cation transmembrane transporter activity"/>
    <property type="evidence" value="ECO:0007669"/>
    <property type="project" value="InterPro"/>
</dbReference>
<dbReference type="PANTHER" id="PTHR32507:SF7">
    <property type="entry name" value="K(+)_H(+) ANTIPORTER NHAP2"/>
    <property type="match status" value="1"/>
</dbReference>
<evidence type="ECO:0000256" key="9">
    <source>
        <dbReference type="ARBA" id="ARBA00023136"/>
    </source>
</evidence>
<feature type="domain" description="RCK C-terminal" evidence="11">
    <location>
        <begin position="408"/>
        <end position="492"/>
    </location>
</feature>
<keyword evidence="2" id="KW-0813">Transport</keyword>
<organism evidence="12 13">
    <name type="scientific">Parabacteroides chartae</name>
    <dbReference type="NCBI Taxonomy" id="1037355"/>
    <lineage>
        <taxon>Bacteria</taxon>
        <taxon>Pseudomonadati</taxon>
        <taxon>Bacteroidota</taxon>
        <taxon>Bacteroidia</taxon>
        <taxon>Bacteroidales</taxon>
        <taxon>Tannerellaceae</taxon>
        <taxon>Parabacteroides</taxon>
    </lineage>
</organism>
<evidence type="ECO:0000256" key="2">
    <source>
        <dbReference type="ARBA" id="ARBA00022448"/>
    </source>
</evidence>
<sequence>MFHNAEEVLLICSVILFVSILAGKAGFRVGLPALLLFLGIGMLFGSDGLGLQFSNPQIAQFIGMIALSIILFSGGMDTKLSEIKPIASQGVVLATLGVLVTTAITGYFIFWLTGLVAGYETLTLAESLLMAAVMSSTDSASVFSILRSKGVYLKQRLRPTLELESGSNDPMAYMLTIILIAYIQSNGMNFLDGAISLAVQLILGLIAGYILGKVSVWIINKVNVENQSLYPILLLAVIFFIFSITSLLKGNGYLAVYIAGLVVGNTKIIHKKSIVTFFDGFTWLWQIVMFITLGLLVNPHELLPVAGIGLTVGIFMIIFARPITVFLCLLPFRNFTTKAKLYISWVGLRGAVPIIFATYPLIAGIENANLIFNVVFFITILSLLVQGTTVTHVARWLHLTDAPDRKDEFGIELPEEIKSAMSEIDITKEVLSHGNKLMQLKLPDHTLAVMVKRDGKYFIPKGNTELHENDKLLMISDNDEALLQSYESLGIKGFTMKKN</sequence>
<feature type="transmembrane region" description="Helical" evidence="10">
    <location>
        <begin position="229"/>
        <end position="248"/>
    </location>
</feature>
<feature type="transmembrane region" description="Helical" evidence="10">
    <location>
        <begin position="277"/>
        <end position="297"/>
    </location>
</feature>
<feature type="transmembrane region" description="Helical" evidence="10">
    <location>
        <begin position="90"/>
        <end position="112"/>
    </location>
</feature>
<keyword evidence="5" id="KW-0630">Potassium</keyword>
<name>A0A1T5AGH0_9BACT</name>
<evidence type="ECO:0000256" key="8">
    <source>
        <dbReference type="ARBA" id="ARBA00023065"/>
    </source>
</evidence>
<feature type="transmembrane region" description="Helical" evidence="10">
    <location>
        <begin position="58"/>
        <end position="78"/>
    </location>
</feature>
<evidence type="ECO:0000256" key="5">
    <source>
        <dbReference type="ARBA" id="ARBA00022538"/>
    </source>
</evidence>
<dbReference type="InterPro" id="IPR038770">
    <property type="entry name" value="Na+/solute_symporter_sf"/>
</dbReference>
<comment type="subcellular location">
    <subcellularLocation>
        <location evidence="1">Cell membrane</location>
        <topology evidence="1">Multi-pass membrane protein</topology>
    </subcellularLocation>
</comment>
<gene>
    <name evidence="12" type="ORF">SAMN05660349_00695</name>
</gene>
<dbReference type="GO" id="GO:1902600">
    <property type="term" value="P:proton transmembrane transport"/>
    <property type="evidence" value="ECO:0007669"/>
    <property type="project" value="InterPro"/>
</dbReference>
<evidence type="ECO:0000256" key="10">
    <source>
        <dbReference type="SAM" id="Phobius"/>
    </source>
</evidence>
<dbReference type="NCBIfam" id="NF003716">
    <property type="entry name" value="PRK05326.1-3"/>
    <property type="match status" value="1"/>
</dbReference>
<evidence type="ECO:0000313" key="13">
    <source>
        <dbReference type="Proteomes" id="UP000190852"/>
    </source>
</evidence>
<keyword evidence="8" id="KW-0406">Ion transport</keyword>
<reference evidence="13" key="1">
    <citation type="submission" date="2017-02" db="EMBL/GenBank/DDBJ databases">
        <authorList>
            <person name="Varghese N."/>
            <person name="Submissions S."/>
        </authorList>
    </citation>
    <scope>NUCLEOTIDE SEQUENCE [LARGE SCALE GENOMIC DNA]</scope>
    <source>
        <strain evidence="13">DSM 24967</strain>
    </source>
</reference>
<evidence type="ECO:0000256" key="6">
    <source>
        <dbReference type="ARBA" id="ARBA00022692"/>
    </source>
</evidence>
<evidence type="ECO:0000313" key="12">
    <source>
        <dbReference type="EMBL" id="SKB34015.1"/>
    </source>
</evidence>
<dbReference type="AlphaFoldDB" id="A0A1T5AGH0"/>
<dbReference type="InterPro" id="IPR006153">
    <property type="entry name" value="Cation/H_exchanger_TM"/>
</dbReference>
<evidence type="ECO:0000256" key="3">
    <source>
        <dbReference type="ARBA" id="ARBA00022449"/>
    </source>
</evidence>
<keyword evidence="4" id="KW-1003">Cell membrane</keyword>
<feature type="transmembrane region" description="Helical" evidence="10">
    <location>
        <begin position="303"/>
        <end position="330"/>
    </location>
</feature>
<keyword evidence="6 10" id="KW-0812">Transmembrane</keyword>
<dbReference type="SUPFAM" id="SSF116726">
    <property type="entry name" value="TrkA C-terminal domain-like"/>
    <property type="match status" value="1"/>
</dbReference>
<feature type="transmembrane region" description="Helical" evidence="10">
    <location>
        <begin position="29"/>
        <end position="46"/>
    </location>
</feature>
<feature type="transmembrane region" description="Helical" evidence="10">
    <location>
        <begin position="167"/>
        <end position="185"/>
    </location>
</feature>
<evidence type="ECO:0000259" key="11">
    <source>
        <dbReference type="PROSITE" id="PS51202"/>
    </source>
</evidence>
<dbReference type="GO" id="GO:0015297">
    <property type="term" value="F:antiporter activity"/>
    <property type="evidence" value="ECO:0007669"/>
    <property type="project" value="UniProtKB-KW"/>
</dbReference>
<evidence type="ECO:0000256" key="1">
    <source>
        <dbReference type="ARBA" id="ARBA00004651"/>
    </source>
</evidence>
<evidence type="ECO:0000256" key="7">
    <source>
        <dbReference type="ARBA" id="ARBA00022989"/>
    </source>
</evidence>
<dbReference type="PROSITE" id="PS51202">
    <property type="entry name" value="RCK_C"/>
    <property type="match status" value="1"/>
</dbReference>
<dbReference type="NCBIfam" id="NF003715">
    <property type="entry name" value="PRK05326.1-2"/>
    <property type="match status" value="1"/>
</dbReference>
<dbReference type="InterPro" id="IPR006037">
    <property type="entry name" value="RCK_C"/>
</dbReference>
<dbReference type="PANTHER" id="PTHR32507">
    <property type="entry name" value="NA(+)/H(+) ANTIPORTER 1"/>
    <property type="match status" value="1"/>
</dbReference>
<evidence type="ECO:0000256" key="4">
    <source>
        <dbReference type="ARBA" id="ARBA00022475"/>
    </source>
</evidence>
<keyword evidence="13" id="KW-1185">Reference proteome</keyword>
<protein>
    <submittedName>
        <fullName evidence="12">Cell volume regulation protein A</fullName>
    </submittedName>
</protein>
<dbReference type="GO" id="GO:0005886">
    <property type="term" value="C:plasma membrane"/>
    <property type="evidence" value="ECO:0007669"/>
    <property type="project" value="UniProtKB-SubCell"/>
</dbReference>
<feature type="transmembrane region" description="Helical" evidence="10">
    <location>
        <begin position="197"/>
        <end position="217"/>
    </location>
</feature>
<keyword evidence="9 10" id="KW-0472">Membrane</keyword>
<dbReference type="GO" id="GO:0006813">
    <property type="term" value="P:potassium ion transport"/>
    <property type="evidence" value="ECO:0007669"/>
    <property type="project" value="UniProtKB-KW"/>
</dbReference>
<accession>A0A1T5AGH0</accession>
<keyword evidence="7 10" id="KW-1133">Transmembrane helix</keyword>
<feature type="transmembrane region" description="Helical" evidence="10">
    <location>
        <begin position="6"/>
        <end position="22"/>
    </location>
</feature>
<dbReference type="RefSeq" id="WP_079682395.1">
    <property type="nucleotide sequence ID" value="NZ_FUYQ01000003.1"/>
</dbReference>
<keyword evidence="5" id="KW-0633">Potassium transport</keyword>
<dbReference type="EMBL" id="FUYQ01000003">
    <property type="protein sequence ID" value="SKB34015.1"/>
    <property type="molecule type" value="Genomic_DNA"/>
</dbReference>
<dbReference type="InterPro" id="IPR036721">
    <property type="entry name" value="RCK_C_sf"/>
</dbReference>
<dbReference type="Gene3D" id="3.30.70.1450">
    <property type="entry name" value="Regulator of K+ conductance, C-terminal domain"/>
    <property type="match status" value="1"/>
</dbReference>
<feature type="transmembrane region" description="Helical" evidence="10">
    <location>
        <begin position="342"/>
        <end position="362"/>
    </location>
</feature>
<keyword evidence="3" id="KW-0050">Antiport</keyword>
<dbReference type="Proteomes" id="UP000190852">
    <property type="component" value="Unassembled WGS sequence"/>
</dbReference>